<dbReference type="InterPro" id="IPR001314">
    <property type="entry name" value="Peptidase_S1A"/>
</dbReference>
<dbReference type="InterPro" id="IPR009003">
    <property type="entry name" value="Peptidase_S1_PA"/>
</dbReference>
<sequence length="261" mass="28417">MSERTFYCQSLSQCRTFEYCSLLSASGRVWASHRTNRIVGGKEVNIEEHAYQLTFQQSGRHLCGASIISRKWAVTAGHCVGGRASTYRVGAGSSHRYNGTFHNVSEIVRHPEYDFAAIDYDIALIKIDDEFSYGSSVRPIQLPERDLQGGEVVNITGWGAVQQGSASTNDLMATSVPIVDHLVCSKAYKSVRPITDRMICAGQLKVGGKDSCQGDSGGPLSANNTLYGIVSWGYGCAQPKFPGVYSNVAYLRPWITSVTGV</sequence>
<dbReference type="GO" id="GO:0004252">
    <property type="term" value="F:serine-type endopeptidase activity"/>
    <property type="evidence" value="ECO:0007669"/>
    <property type="project" value="UniProtKB-EC"/>
</dbReference>
<dbReference type="InterPro" id="IPR033116">
    <property type="entry name" value="TRYPSIN_SER"/>
</dbReference>
<evidence type="ECO:0000256" key="9">
    <source>
        <dbReference type="ARBA" id="ARBA00036320"/>
    </source>
</evidence>
<dbReference type="Proteomes" id="UP000002358">
    <property type="component" value="Chromosome 1"/>
</dbReference>
<evidence type="ECO:0000256" key="7">
    <source>
        <dbReference type="ARBA" id="ARBA00023145"/>
    </source>
</evidence>
<dbReference type="GO" id="GO:0006508">
    <property type="term" value="P:proteolysis"/>
    <property type="evidence" value="ECO:0007669"/>
    <property type="project" value="UniProtKB-KW"/>
</dbReference>
<reference evidence="13" key="1">
    <citation type="submission" date="2021-01" db="UniProtKB">
        <authorList>
            <consortium name="EnsemblMetazoa"/>
        </authorList>
    </citation>
    <scope>IDENTIFICATION</scope>
</reference>
<dbReference type="PROSITE" id="PS00134">
    <property type="entry name" value="TRYPSIN_HIS"/>
    <property type="match status" value="1"/>
</dbReference>
<evidence type="ECO:0000256" key="11">
    <source>
        <dbReference type="RuleBase" id="RU363034"/>
    </source>
</evidence>
<dbReference type="EC" id="3.4.21.4" evidence="10"/>
<evidence type="ECO:0000313" key="13">
    <source>
        <dbReference type="EnsemblMetazoa" id="XP_032452116"/>
    </source>
</evidence>
<dbReference type="Gene3D" id="2.40.10.10">
    <property type="entry name" value="Trypsin-like serine proteases"/>
    <property type="match status" value="1"/>
</dbReference>
<name>A0A7M7QSD8_NASVI</name>
<evidence type="ECO:0000256" key="3">
    <source>
        <dbReference type="ARBA" id="ARBA00022729"/>
    </source>
</evidence>
<evidence type="ECO:0000256" key="4">
    <source>
        <dbReference type="ARBA" id="ARBA00022757"/>
    </source>
</evidence>
<dbReference type="PROSITE" id="PS50240">
    <property type="entry name" value="TRYPSIN_DOM"/>
    <property type="match status" value="1"/>
</dbReference>
<dbReference type="InterPro" id="IPR001254">
    <property type="entry name" value="Trypsin_dom"/>
</dbReference>
<evidence type="ECO:0000256" key="2">
    <source>
        <dbReference type="ARBA" id="ARBA00022670"/>
    </source>
</evidence>
<dbReference type="EnsemblMetazoa" id="XM_032596225">
    <property type="protein sequence ID" value="XP_032452116"/>
    <property type="gene ID" value="LOC116738490"/>
</dbReference>
<organism evidence="13 14">
    <name type="scientific">Nasonia vitripennis</name>
    <name type="common">Parasitic wasp</name>
    <dbReference type="NCBI Taxonomy" id="7425"/>
    <lineage>
        <taxon>Eukaryota</taxon>
        <taxon>Metazoa</taxon>
        <taxon>Ecdysozoa</taxon>
        <taxon>Arthropoda</taxon>
        <taxon>Hexapoda</taxon>
        <taxon>Insecta</taxon>
        <taxon>Pterygota</taxon>
        <taxon>Neoptera</taxon>
        <taxon>Endopterygota</taxon>
        <taxon>Hymenoptera</taxon>
        <taxon>Apocrita</taxon>
        <taxon>Proctotrupomorpha</taxon>
        <taxon>Chalcidoidea</taxon>
        <taxon>Pteromalidae</taxon>
        <taxon>Pteromalinae</taxon>
        <taxon>Nasonia</taxon>
    </lineage>
</organism>
<dbReference type="SUPFAM" id="SSF50494">
    <property type="entry name" value="Trypsin-like serine proteases"/>
    <property type="match status" value="1"/>
</dbReference>
<feature type="domain" description="Peptidase S1" evidence="12">
    <location>
        <begin position="38"/>
        <end position="260"/>
    </location>
</feature>
<dbReference type="CDD" id="cd00190">
    <property type="entry name" value="Tryp_SPc"/>
    <property type="match status" value="1"/>
</dbReference>
<dbReference type="RefSeq" id="XP_032452116.1">
    <property type="nucleotide sequence ID" value="XM_032596225.1"/>
</dbReference>
<evidence type="ECO:0000256" key="8">
    <source>
        <dbReference type="ARBA" id="ARBA00023157"/>
    </source>
</evidence>
<dbReference type="PANTHER" id="PTHR24276:SF97">
    <property type="entry name" value="GH13245P2-RELATED"/>
    <property type="match status" value="1"/>
</dbReference>
<keyword evidence="4" id="KW-0222">Digestion</keyword>
<dbReference type="InterPro" id="IPR018114">
    <property type="entry name" value="TRYPSIN_HIS"/>
</dbReference>
<dbReference type="SMR" id="A0A7M7QSD8"/>
<protein>
    <recommendedName>
        <fullName evidence="10">trypsin</fullName>
        <ecNumber evidence="10">3.4.21.4</ecNumber>
    </recommendedName>
</protein>
<dbReference type="PROSITE" id="PS00135">
    <property type="entry name" value="TRYPSIN_SER"/>
    <property type="match status" value="1"/>
</dbReference>
<evidence type="ECO:0000256" key="1">
    <source>
        <dbReference type="ARBA" id="ARBA00007664"/>
    </source>
</evidence>
<dbReference type="Pfam" id="PF00089">
    <property type="entry name" value="Trypsin"/>
    <property type="match status" value="1"/>
</dbReference>
<dbReference type="InterPro" id="IPR043504">
    <property type="entry name" value="Peptidase_S1_PA_chymotrypsin"/>
</dbReference>
<dbReference type="GO" id="GO:0007586">
    <property type="term" value="P:digestion"/>
    <property type="evidence" value="ECO:0007669"/>
    <property type="project" value="UniProtKB-KW"/>
</dbReference>
<comment type="similarity">
    <text evidence="1">Belongs to the peptidase S1 family.</text>
</comment>
<evidence type="ECO:0000259" key="12">
    <source>
        <dbReference type="PROSITE" id="PS50240"/>
    </source>
</evidence>
<dbReference type="InterPro" id="IPR050430">
    <property type="entry name" value="Peptidase_S1"/>
</dbReference>
<dbReference type="PANTHER" id="PTHR24276">
    <property type="entry name" value="POLYSERASE-RELATED"/>
    <property type="match status" value="1"/>
</dbReference>
<dbReference type="SMART" id="SM00020">
    <property type="entry name" value="Tryp_SPc"/>
    <property type="match status" value="1"/>
</dbReference>
<evidence type="ECO:0000313" key="14">
    <source>
        <dbReference type="Proteomes" id="UP000002358"/>
    </source>
</evidence>
<keyword evidence="3" id="KW-0732">Signal</keyword>
<keyword evidence="7" id="KW-0865">Zymogen</keyword>
<proteinExistence type="inferred from homology"/>
<dbReference type="PRINTS" id="PR00722">
    <property type="entry name" value="CHYMOTRYPSIN"/>
</dbReference>
<dbReference type="AlphaFoldDB" id="A0A7M7QSD8"/>
<evidence type="ECO:0000256" key="10">
    <source>
        <dbReference type="ARBA" id="ARBA00038868"/>
    </source>
</evidence>
<comment type="catalytic activity">
    <reaction evidence="9">
        <text>Preferential cleavage: Arg-|-Xaa, Lys-|-Xaa.</text>
        <dbReference type="EC" id="3.4.21.4"/>
    </reaction>
</comment>
<keyword evidence="2 11" id="KW-0645">Protease</keyword>
<evidence type="ECO:0000256" key="6">
    <source>
        <dbReference type="ARBA" id="ARBA00022825"/>
    </source>
</evidence>
<keyword evidence="6 11" id="KW-0720">Serine protease</keyword>
<dbReference type="FunFam" id="2.40.10.10:FF:000077">
    <property type="entry name" value="Predicted protein"/>
    <property type="match status" value="1"/>
</dbReference>
<keyword evidence="5 11" id="KW-0378">Hydrolase</keyword>
<keyword evidence="14" id="KW-1185">Reference proteome</keyword>
<accession>A0A7M7QSD8</accession>
<keyword evidence="8" id="KW-1015">Disulfide bond</keyword>
<evidence type="ECO:0000256" key="5">
    <source>
        <dbReference type="ARBA" id="ARBA00022801"/>
    </source>
</evidence>
<dbReference type="GeneID" id="116738490"/>